<dbReference type="InterPro" id="IPR018247">
    <property type="entry name" value="EF_Hand_1_Ca_BS"/>
</dbReference>
<evidence type="ECO:0000256" key="2">
    <source>
        <dbReference type="SAM" id="Coils"/>
    </source>
</evidence>
<dbReference type="Proteomes" id="UP000515135">
    <property type="component" value="Unplaced"/>
</dbReference>
<dbReference type="SUPFAM" id="SSF47473">
    <property type="entry name" value="EF-hand"/>
    <property type="match status" value="1"/>
</dbReference>
<evidence type="ECO:0000259" key="5">
    <source>
        <dbReference type="PROSITE" id="PS50222"/>
    </source>
</evidence>
<reference evidence="7" key="1">
    <citation type="submission" date="2025-08" db="UniProtKB">
        <authorList>
            <consortium name="RefSeq"/>
        </authorList>
    </citation>
    <scope>IDENTIFICATION</scope>
    <source>
        <tissue evidence="7">Gonad</tissue>
    </source>
</reference>
<protein>
    <submittedName>
        <fullName evidence="7">Inner centromere protein A-like</fullName>
    </submittedName>
</protein>
<organism evidence="6 7">
    <name type="scientific">Branchiostoma belcheri</name>
    <name type="common">Amphioxus</name>
    <dbReference type="NCBI Taxonomy" id="7741"/>
    <lineage>
        <taxon>Eukaryota</taxon>
        <taxon>Metazoa</taxon>
        <taxon>Chordata</taxon>
        <taxon>Cephalochordata</taxon>
        <taxon>Leptocardii</taxon>
        <taxon>Amphioxiformes</taxon>
        <taxon>Branchiostomatidae</taxon>
        <taxon>Branchiostoma</taxon>
    </lineage>
</organism>
<dbReference type="GO" id="GO:0005509">
    <property type="term" value="F:calcium ion binding"/>
    <property type="evidence" value="ECO:0007669"/>
    <property type="project" value="InterPro"/>
</dbReference>
<evidence type="ECO:0000313" key="6">
    <source>
        <dbReference type="Proteomes" id="UP000515135"/>
    </source>
</evidence>
<evidence type="ECO:0000256" key="4">
    <source>
        <dbReference type="SAM" id="SignalP"/>
    </source>
</evidence>
<sequence>MSVFVVMCLAAIAITSTTGMPLPLKRDLTDSSKQILDVLRQASKYDKLAKFSVNFYQTKDQSLLRNAFDLVDTDGDGKLSYDELLYSPYVLSLRVCGNDGDDEDGEEQQELNILKCDQQILVHCGNVLVDSIVAKDETTVCTAFATHAKCIDDDINKILSNSSACDLDRVIEYQESLSEIIRFYEELQVCSSGFVKDLGDEAKFEEETAEELEEDVKAVMEDQRWEGGGGMSGEDWRMQEEMTEQDEAVMEDEIKEIQEEEAEIRKEEEEVKKEAQQNPNDKYLLEEEHGLEMEEEEMEEQEMEMKMEEEEMKKEEEQYKAEEEQMMKDVTIAPGAECSMDVLRPCVDTFVSAVGSRAPWCDVMDAHLTCLQNAKKNCSFSAHLAAYRFGFMNMASAYLEAGLCPASTFSNLEEDAVFDQLEDMRDGIYYPGKTQEEEEEREMEREDMEMEREMERERFEDEREERMQERMMEEQRMSQEAMMRDEEMMREEFRQESAASPQAAAQDGRARSSGTTLHGSVIIPLTALTVLHMT</sequence>
<gene>
    <name evidence="7" type="primary">LOC109463420</name>
</gene>
<dbReference type="OrthoDB" id="10052345at2759"/>
<feature type="region of interest" description="Disordered" evidence="3">
    <location>
        <begin position="434"/>
        <end position="464"/>
    </location>
</feature>
<accession>A0A6P4XZG2</accession>
<feature type="domain" description="EF-hand" evidence="5">
    <location>
        <begin position="59"/>
        <end position="94"/>
    </location>
</feature>
<feature type="compositionally biased region" description="Acidic residues" evidence="3">
    <location>
        <begin position="436"/>
        <end position="450"/>
    </location>
</feature>
<keyword evidence="1" id="KW-0106">Calcium</keyword>
<evidence type="ECO:0000313" key="7">
    <source>
        <dbReference type="RefSeq" id="XP_019615799.1"/>
    </source>
</evidence>
<dbReference type="PROSITE" id="PS00018">
    <property type="entry name" value="EF_HAND_1"/>
    <property type="match status" value="1"/>
</dbReference>
<evidence type="ECO:0000256" key="3">
    <source>
        <dbReference type="SAM" id="MobiDB-lite"/>
    </source>
</evidence>
<keyword evidence="6" id="KW-1185">Reference proteome</keyword>
<feature type="compositionally biased region" description="Basic and acidic residues" evidence="3">
    <location>
        <begin position="451"/>
        <end position="464"/>
    </location>
</feature>
<feature type="compositionally biased region" description="Low complexity" evidence="3">
    <location>
        <begin position="496"/>
        <end position="506"/>
    </location>
</feature>
<dbReference type="GeneID" id="109463420"/>
<dbReference type="Gene3D" id="1.10.238.10">
    <property type="entry name" value="EF-hand"/>
    <property type="match status" value="1"/>
</dbReference>
<feature type="chain" id="PRO_5028174641" evidence="4">
    <location>
        <begin position="20"/>
        <end position="534"/>
    </location>
</feature>
<dbReference type="InterPro" id="IPR002048">
    <property type="entry name" value="EF_hand_dom"/>
</dbReference>
<feature type="region of interest" description="Disordered" evidence="3">
    <location>
        <begin position="488"/>
        <end position="515"/>
    </location>
</feature>
<dbReference type="AlphaFoldDB" id="A0A6P4XZG2"/>
<dbReference type="InterPro" id="IPR011992">
    <property type="entry name" value="EF-hand-dom_pair"/>
</dbReference>
<dbReference type="RefSeq" id="XP_019615799.1">
    <property type="nucleotide sequence ID" value="XM_019760240.1"/>
</dbReference>
<keyword evidence="4" id="KW-0732">Signal</keyword>
<keyword evidence="2" id="KW-0175">Coiled coil</keyword>
<dbReference type="PROSITE" id="PS50222">
    <property type="entry name" value="EF_HAND_2"/>
    <property type="match status" value="1"/>
</dbReference>
<dbReference type="KEGG" id="bbel:109463420"/>
<evidence type="ECO:0000256" key="1">
    <source>
        <dbReference type="ARBA" id="ARBA00022837"/>
    </source>
</evidence>
<name>A0A6P4XZG2_BRABE</name>
<feature type="signal peptide" evidence="4">
    <location>
        <begin position="1"/>
        <end position="19"/>
    </location>
</feature>
<proteinExistence type="predicted"/>
<feature type="coiled-coil region" evidence="2">
    <location>
        <begin position="195"/>
        <end position="329"/>
    </location>
</feature>